<reference evidence="3" key="2">
    <citation type="submission" date="2017-06" db="EMBL/GenBank/DDBJ databases">
        <title>WGS assembly of Brachypodium distachyon.</title>
        <authorList>
            <consortium name="The International Brachypodium Initiative"/>
            <person name="Lucas S."/>
            <person name="Harmon-Smith M."/>
            <person name="Lail K."/>
            <person name="Tice H."/>
            <person name="Grimwood J."/>
            <person name="Bruce D."/>
            <person name="Barry K."/>
            <person name="Shu S."/>
            <person name="Lindquist E."/>
            <person name="Wang M."/>
            <person name="Pitluck S."/>
            <person name="Vogel J.P."/>
            <person name="Garvin D.F."/>
            <person name="Mockler T.C."/>
            <person name="Schmutz J."/>
            <person name="Rokhsar D."/>
            <person name="Bevan M.W."/>
        </authorList>
    </citation>
    <scope>NUCLEOTIDE SEQUENCE</scope>
    <source>
        <strain evidence="3">Bd21</strain>
    </source>
</reference>
<dbReference type="OrthoDB" id="691578at2759"/>
<evidence type="ECO:0000313" key="3">
    <source>
        <dbReference type="EMBL" id="KQJ87665.1"/>
    </source>
</evidence>
<accession>A0A0Q3PEF1</accession>
<dbReference type="AlphaFoldDB" id="A0A0Q3PEF1"/>
<dbReference type="InParanoid" id="A0A0Q3PEF1"/>
<dbReference type="PANTHER" id="PTHR26379">
    <property type="entry name" value="BTB/POZ AND MATH DOMAIN-CONTAINING PROTEIN 1"/>
    <property type="match status" value="1"/>
</dbReference>
<protein>
    <recommendedName>
        <fullName evidence="2">MATH domain-containing protein</fullName>
    </recommendedName>
</protein>
<dbReference type="EnsemblPlants" id="KQJ87665">
    <property type="protein sequence ID" value="KQJ87665"/>
    <property type="gene ID" value="BRADI_4g12831v3"/>
</dbReference>
<dbReference type="Proteomes" id="UP000008810">
    <property type="component" value="Chromosome 4"/>
</dbReference>
<feature type="region of interest" description="Disordered" evidence="1">
    <location>
        <begin position="142"/>
        <end position="194"/>
    </location>
</feature>
<feature type="compositionally biased region" description="Acidic residues" evidence="1">
    <location>
        <begin position="143"/>
        <end position="153"/>
    </location>
</feature>
<dbReference type="EMBL" id="CM000883">
    <property type="protein sequence ID" value="KQJ87665.1"/>
    <property type="molecule type" value="Genomic_DNA"/>
</dbReference>
<evidence type="ECO:0000313" key="4">
    <source>
        <dbReference type="EnsemblPlants" id="KQJ87665"/>
    </source>
</evidence>
<sequence>MTITSGFHLLRIDGHSQTKNIPPGQKLSSQGFAIGGHSWRLDYYPTGLATAPNPGSAVSVYLQLMTHNVKKLLQARYSFSILDQSGATAYELPASTGTFAGLERREGLVRDDALVLRCDVQGVTEIATGLLAHDDLHGFGYGSDDDTDDEDEQYPTFGAPRHRRRRRQHRRPDDREYVKWCMAQRPAEPPRRRH</sequence>
<feature type="domain" description="MATH" evidence="2">
    <location>
        <begin position="5"/>
        <end position="120"/>
    </location>
</feature>
<proteinExistence type="predicted"/>
<dbReference type="STRING" id="15368.A0A0Q3PEF1"/>
<keyword evidence="5" id="KW-1185">Reference proteome</keyword>
<dbReference type="PROSITE" id="PS50144">
    <property type="entry name" value="MATH"/>
    <property type="match status" value="1"/>
</dbReference>
<feature type="compositionally biased region" description="Basic residues" evidence="1">
    <location>
        <begin position="160"/>
        <end position="170"/>
    </location>
</feature>
<dbReference type="GO" id="GO:0016567">
    <property type="term" value="P:protein ubiquitination"/>
    <property type="evidence" value="ECO:0007669"/>
    <property type="project" value="InterPro"/>
</dbReference>
<dbReference type="PANTHER" id="PTHR26379:SF282">
    <property type="entry name" value="OS04G0433000 PROTEIN"/>
    <property type="match status" value="1"/>
</dbReference>
<dbReference type="InterPro" id="IPR008974">
    <property type="entry name" value="TRAF-like"/>
</dbReference>
<name>A0A0Q3PEF1_BRADI</name>
<dbReference type="CDD" id="cd00121">
    <property type="entry name" value="MATH"/>
    <property type="match status" value="1"/>
</dbReference>
<gene>
    <name evidence="3" type="ORF">BRADI_4g12831v3</name>
</gene>
<evidence type="ECO:0000313" key="5">
    <source>
        <dbReference type="Proteomes" id="UP000008810"/>
    </source>
</evidence>
<reference evidence="4" key="3">
    <citation type="submission" date="2018-08" db="UniProtKB">
        <authorList>
            <consortium name="EnsemblPlants"/>
        </authorList>
    </citation>
    <scope>IDENTIFICATION</scope>
    <source>
        <strain evidence="4">cv. Bd21</strain>
    </source>
</reference>
<dbReference type="ExpressionAtlas" id="A0A0Q3PEF1">
    <property type="expression patterns" value="baseline"/>
</dbReference>
<dbReference type="InterPro" id="IPR045005">
    <property type="entry name" value="BPM1-6"/>
</dbReference>
<dbReference type="SUPFAM" id="SSF49599">
    <property type="entry name" value="TRAF domain-like"/>
    <property type="match status" value="1"/>
</dbReference>
<evidence type="ECO:0000259" key="2">
    <source>
        <dbReference type="PROSITE" id="PS50144"/>
    </source>
</evidence>
<dbReference type="Pfam" id="PF22486">
    <property type="entry name" value="MATH_2"/>
    <property type="match status" value="1"/>
</dbReference>
<organism evidence="3">
    <name type="scientific">Brachypodium distachyon</name>
    <name type="common">Purple false brome</name>
    <name type="synonym">Trachynia distachya</name>
    <dbReference type="NCBI Taxonomy" id="15368"/>
    <lineage>
        <taxon>Eukaryota</taxon>
        <taxon>Viridiplantae</taxon>
        <taxon>Streptophyta</taxon>
        <taxon>Embryophyta</taxon>
        <taxon>Tracheophyta</taxon>
        <taxon>Spermatophyta</taxon>
        <taxon>Magnoliopsida</taxon>
        <taxon>Liliopsida</taxon>
        <taxon>Poales</taxon>
        <taxon>Poaceae</taxon>
        <taxon>BOP clade</taxon>
        <taxon>Pooideae</taxon>
        <taxon>Stipodae</taxon>
        <taxon>Brachypodieae</taxon>
        <taxon>Brachypodium</taxon>
    </lineage>
</organism>
<dbReference type="Gene3D" id="2.60.210.10">
    <property type="entry name" value="Apoptosis, Tumor Necrosis Factor Receptor Associated Protein 2, Chain A"/>
    <property type="match status" value="1"/>
</dbReference>
<dbReference type="InterPro" id="IPR002083">
    <property type="entry name" value="MATH/TRAF_dom"/>
</dbReference>
<dbReference type="FunCoup" id="A0A0Q3PEF1">
    <property type="interactions" value="10"/>
</dbReference>
<dbReference type="Gramene" id="KQJ87665">
    <property type="protein sequence ID" value="KQJ87665"/>
    <property type="gene ID" value="BRADI_4g12831v3"/>
</dbReference>
<reference evidence="3 4" key="1">
    <citation type="journal article" date="2010" name="Nature">
        <title>Genome sequencing and analysis of the model grass Brachypodium distachyon.</title>
        <authorList>
            <consortium name="International Brachypodium Initiative"/>
        </authorList>
    </citation>
    <scope>NUCLEOTIDE SEQUENCE [LARGE SCALE GENOMIC DNA]</scope>
    <source>
        <strain evidence="3 4">Bd21</strain>
    </source>
</reference>
<evidence type="ECO:0000256" key="1">
    <source>
        <dbReference type="SAM" id="MobiDB-lite"/>
    </source>
</evidence>